<dbReference type="Proteomes" id="UP000193420">
    <property type="component" value="Unassembled WGS sequence"/>
</dbReference>
<dbReference type="Gene3D" id="1.10.150.20">
    <property type="entry name" value="5' to 3' exonuclease, C-terminal subdomain"/>
    <property type="match status" value="1"/>
</dbReference>
<feature type="domain" description="DNA-directed DNA polymerase family A palm" evidence="1">
    <location>
        <begin position="277"/>
        <end position="448"/>
    </location>
</feature>
<reference evidence="3" key="1">
    <citation type="submission" date="2017-04" db="EMBL/GenBank/DDBJ databases">
        <authorList>
            <person name="Varghese N."/>
            <person name="Submissions S."/>
        </authorList>
    </citation>
    <scope>NUCLEOTIDE SEQUENCE [LARGE SCALE GENOMIC DNA]</scope>
    <source>
        <strain evidence="3">DSM 19835</strain>
    </source>
</reference>
<keyword evidence="3" id="KW-1185">Reference proteome</keyword>
<protein>
    <submittedName>
        <fullName evidence="2">DNA polymerase family A</fullName>
    </submittedName>
</protein>
<dbReference type="Gene3D" id="3.30.70.370">
    <property type="match status" value="1"/>
</dbReference>
<name>A0A1X7KUF7_9FLAO</name>
<dbReference type="InterPro" id="IPR001098">
    <property type="entry name" value="DNA-dir_DNA_pol_A_palm_dom"/>
</dbReference>
<dbReference type="InterPro" id="IPR043502">
    <property type="entry name" value="DNA/RNA_pol_sf"/>
</dbReference>
<proteinExistence type="predicted"/>
<dbReference type="Pfam" id="PF00476">
    <property type="entry name" value="DNA_pol_A"/>
    <property type="match status" value="1"/>
</dbReference>
<gene>
    <name evidence="2" type="ORF">SAMN03080602_03410</name>
</gene>
<accession>A0A1X7KUF7</accession>
<dbReference type="GO" id="GO:0003887">
    <property type="term" value="F:DNA-directed DNA polymerase activity"/>
    <property type="evidence" value="ECO:0007669"/>
    <property type="project" value="InterPro"/>
</dbReference>
<organism evidence="2 3">
    <name type="scientific">Arenibacter troitsensis</name>
    <dbReference type="NCBI Taxonomy" id="188872"/>
    <lineage>
        <taxon>Bacteria</taxon>
        <taxon>Pseudomonadati</taxon>
        <taxon>Bacteroidota</taxon>
        <taxon>Flavobacteriia</taxon>
        <taxon>Flavobacteriales</taxon>
        <taxon>Flavobacteriaceae</taxon>
        <taxon>Arenibacter</taxon>
    </lineage>
</organism>
<dbReference type="EMBL" id="FXAO01000007">
    <property type="protein sequence ID" value="SMG45158.1"/>
    <property type="molecule type" value="Genomic_DNA"/>
</dbReference>
<dbReference type="SMART" id="SM00482">
    <property type="entry name" value="POLAc"/>
    <property type="match status" value="1"/>
</dbReference>
<evidence type="ECO:0000259" key="1">
    <source>
        <dbReference type="SMART" id="SM00482"/>
    </source>
</evidence>
<dbReference type="OrthoDB" id="8887412at2"/>
<evidence type="ECO:0000313" key="3">
    <source>
        <dbReference type="Proteomes" id="UP000193420"/>
    </source>
</evidence>
<dbReference type="SUPFAM" id="SSF56672">
    <property type="entry name" value="DNA/RNA polymerases"/>
    <property type="match status" value="1"/>
</dbReference>
<evidence type="ECO:0000313" key="2">
    <source>
        <dbReference type="EMBL" id="SMG45158.1"/>
    </source>
</evidence>
<sequence length="488" mass="57270">MMKVIFKANENWHLLDINSSELNKGTIIEIQKRIQHDDYIYSLQISDFIREFDNEFPKKDLPILIDIESFTKQFLQKSKPLETQKKWNFFKFLKEQNYLSDEFKIQDSINEYLLKIGDFIQKTIEVSDPDELDRLRSIEIPINELIYNRQRKGLAIDESLYPGLIKSTEEELYEIKNELQLNHKIYTPEKRSTQLEYLKKEGIEIKGSVLATFKNNKNKIELCDLFYKMLRTKNELSALLYLTMTRGGHSRTYPSYHGFGSISSRITLRQPGLQNLRKQTRKVIKPDIGKEFIYIDFSQFEAGILASLSEDKKLQDLYSEDIYDDINKKVWDDSRTRDDAKILFYMYMYGVEFNSIPENDYFKSFTKLSTFKDKIENEIESSGKIGSSNGNNRVLELEDKSIALSHRIQAEASLIFKEALLKVEKEIPEIDFVLPMHDAALYQINIQHEDKDNVKDKLKSAFIDVFAKRCPGINHSVSIKNFYDDQTN</sequence>
<dbReference type="AlphaFoldDB" id="A0A1X7KUF7"/>
<dbReference type="GO" id="GO:0003677">
    <property type="term" value="F:DNA binding"/>
    <property type="evidence" value="ECO:0007669"/>
    <property type="project" value="InterPro"/>
</dbReference>
<dbReference type="GO" id="GO:0006260">
    <property type="term" value="P:DNA replication"/>
    <property type="evidence" value="ECO:0007669"/>
    <property type="project" value="InterPro"/>
</dbReference>
<dbReference type="STRING" id="188872.SAMN03080602_03410"/>
<dbReference type="RefSeq" id="WP_085500120.1">
    <property type="nucleotide sequence ID" value="NZ_FXAO01000007.1"/>
</dbReference>